<keyword evidence="3 5" id="KW-0808">Transferase</keyword>
<dbReference type="GO" id="GO:0070475">
    <property type="term" value="P:rRNA base methylation"/>
    <property type="evidence" value="ECO:0007669"/>
    <property type="project" value="TreeGrafter"/>
</dbReference>
<proteinExistence type="inferred from homology"/>
<dbReference type="CDD" id="cd02440">
    <property type="entry name" value="AdoMet_MTases"/>
    <property type="match status" value="1"/>
</dbReference>
<comment type="caution">
    <text evidence="7">The sequence shown here is derived from an EMBL/GenBank/DDBJ whole genome shotgun (WGS) entry which is preliminary data.</text>
</comment>
<evidence type="ECO:0000313" key="8">
    <source>
        <dbReference type="Proteomes" id="UP000807769"/>
    </source>
</evidence>
<dbReference type="PANTHER" id="PTHR13393">
    <property type="entry name" value="SAM-DEPENDENT METHYLTRANSFERASE"/>
    <property type="match status" value="1"/>
</dbReference>
<keyword evidence="8" id="KW-1185">Reference proteome</keyword>
<dbReference type="Gene3D" id="3.40.50.150">
    <property type="entry name" value="Vaccinia Virus protein VP39"/>
    <property type="match status" value="1"/>
</dbReference>
<keyword evidence="2 5" id="KW-0489">Methyltransferase</keyword>
<evidence type="ECO:0000256" key="1">
    <source>
        <dbReference type="ARBA" id="ARBA00005878"/>
    </source>
</evidence>
<keyword evidence="4 6" id="KW-0949">S-adenosyl-L-methionine</keyword>
<evidence type="ECO:0000256" key="6">
    <source>
        <dbReference type="PIRSR" id="PIRSR037350-1"/>
    </source>
</evidence>
<dbReference type="GO" id="GO:0008168">
    <property type="term" value="F:methyltransferase activity"/>
    <property type="evidence" value="ECO:0007669"/>
    <property type="project" value="UniProtKB-KW"/>
</dbReference>
<evidence type="ECO:0000313" key="7">
    <source>
        <dbReference type="EMBL" id="KAG1816718.1"/>
    </source>
</evidence>
<sequence>MHPRNPYNKPPDFTELARRYPPLRPYVFINHTGSSTINFKSLPAQKCLTEALFRLDYGLSLTLPDDRLCPPVPNRLNYVLWLQDIVKFTCGSATVRGLDIGTGASAIYPLLACSIEHTWNFVATDIDERSVQFAKQNVSQNSMDNRIFVERVQADGPILQPLHTSLMNFDFTMCNPPFYSSAEDVSRSAEFKEFGPNAVCSGAEVEMITPGGETSFVARIFSESLQLRTKCRWYTSMLGKMSSIPDLVSLFREHSVDNYVITEFVQGQTRRWAIGWSFQDARVPDTFARVSNPTLRNIMPSRNTLHHAFPGARSANILASALRNVLVLISGVTVTSSATPAIYDHSSTILVHARSNTWSRAARRGKLQETVCADQDLPVLRCSVECRQHSSSYTSGDIACELLFTWVEGKDRLIFESFTSHVSHKITSSLKEFGDVK</sequence>
<dbReference type="SUPFAM" id="SSF53335">
    <property type="entry name" value="S-adenosyl-L-methionine-dependent methyltransferases"/>
    <property type="match status" value="1"/>
</dbReference>
<comment type="similarity">
    <text evidence="1 5">Belongs to the methyltransferase superfamily. METTL16/RlmF family.</text>
</comment>
<dbReference type="Proteomes" id="UP000807769">
    <property type="component" value="Unassembled WGS sequence"/>
</dbReference>
<dbReference type="GO" id="GO:0005634">
    <property type="term" value="C:nucleus"/>
    <property type="evidence" value="ECO:0007669"/>
    <property type="project" value="TreeGrafter"/>
</dbReference>
<dbReference type="PIRSF" id="PIRSF037350">
    <property type="entry name" value="Mtase_ZK1128_prd"/>
    <property type="match status" value="1"/>
</dbReference>
<feature type="binding site" evidence="6">
    <location>
        <position position="75"/>
    </location>
    <ligand>
        <name>S-adenosyl-L-methionine</name>
        <dbReference type="ChEBI" id="CHEBI:59789"/>
    </ligand>
</feature>
<dbReference type="PANTHER" id="PTHR13393:SF0">
    <property type="entry name" value="RNA N6-ADENOSINE-METHYLTRANSFERASE METTL16"/>
    <property type="match status" value="1"/>
</dbReference>
<feature type="binding site" evidence="6">
    <location>
        <position position="175"/>
    </location>
    <ligand>
        <name>S-adenosyl-L-methionine</name>
        <dbReference type="ChEBI" id="CHEBI:59789"/>
    </ligand>
</feature>
<dbReference type="OrthoDB" id="514248at2759"/>
<dbReference type="InterPro" id="IPR010286">
    <property type="entry name" value="METTL16/RlmF"/>
</dbReference>
<feature type="binding site" evidence="6">
    <location>
        <position position="125"/>
    </location>
    <ligand>
        <name>S-adenosyl-L-methionine</name>
        <dbReference type="ChEBI" id="CHEBI:59789"/>
    </ligand>
</feature>
<evidence type="ECO:0000256" key="3">
    <source>
        <dbReference type="ARBA" id="ARBA00022679"/>
    </source>
</evidence>
<name>A0A9P7EB56_9AGAM</name>
<dbReference type="InterPro" id="IPR017182">
    <property type="entry name" value="METTL16/PsiM"/>
</dbReference>
<dbReference type="AlphaFoldDB" id="A0A9P7EB56"/>
<dbReference type="RefSeq" id="XP_041193278.1">
    <property type="nucleotide sequence ID" value="XM_041330942.1"/>
</dbReference>
<evidence type="ECO:0000256" key="2">
    <source>
        <dbReference type="ARBA" id="ARBA00022603"/>
    </source>
</evidence>
<evidence type="ECO:0000256" key="5">
    <source>
        <dbReference type="PIRNR" id="PIRNR037350"/>
    </source>
</evidence>
<dbReference type="Pfam" id="PF05971">
    <property type="entry name" value="Methyltransf_10"/>
    <property type="match status" value="1"/>
</dbReference>
<dbReference type="GeneID" id="64624959"/>
<dbReference type="InterPro" id="IPR029063">
    <property type="entry name" value="SAM-dependent_MTases_sf"/>
</dbReference>
<accession>A0A9P7EB56</accession>
<organism evidence="7 8">
    <name type="scientific">Suillus subaureus</name>
    <dbReference type="NCBI Taxonomy" id="48587"/>
    <lineage>
        <taxon>Eukaryota</taxon>
        <taxon>Fungi</taxon>
        <taxon>Dikarya</taxon>
        <taxon>Basidiomycota</taxon>
        <taxon>Agaricomycotina</taxon>
        <taxon>Agaricomycetes</taxon>
        <taxon>Agaricomycetidae</taxon>
        <taxon>Boletales</taxon>
        <taxon>Suillineae</taxon>
        <taxon>Suillaceae</taxon>
        <taxon>Suillus</taxon>
    </lineage>
</organism>
<feature type="binding site" evidence="6">
    <location>
        <position position="101"/>
    </location>
    <ligand>
        <name>S-adenosyl-L-methionine</name>
        <dbReference type="ChEBI" id="CHEBI:59789"/>
    </ligand>
</feature>
<protein>
    <submittedName>
        <fullName evidence="7">S-adenosyl-L-methionine dependent methyltransferase</fullName>
    </submittedName>
</protein>
<evidence type="ECO:0000256" key="4">
    <source>
        <dbReference type="ARBA" id="ARBA00022691"/>
    </source>
</evidence>
<dbReference type="EMBL" id="JABBWG010000015">
    <property type="protein sequence ID" value="KAG1816718.1"/>
    <property type="molecule type" value="Genomic_DNA"/>
</dbReference>
<gene>
    <name evidence="7" type="ORF">BJ212DRAFT_1271186</name>
</gene>
<reference evidence="7" key="1">
    <citation type="journal article" date="2020" name="New Phytol.">
        <title>Comparative genomics reveals dynamic genome evolution in host specialist ectomycorrhizal fungi.</title>
        <authorList>
            <person name="Lofgren L.A."/>
            <person name="Nguyen N.H."/>
            <person name="Vilgalys R."/>
            <person name="Ruytinx J."/>
            <person name="Liao H.L."/>
            <person name="Branco S."/>
            <person name="Kuo A."/>
            <person name="LaButti K."/>
            <person name="Lipzen A."/>
            <person name="Andreopoulos W."/>
            <person name="Pangilinan J."/>
            <person name="Riley R."/>
            <person name="Hundley H."/>
            <person name="Na H."/>
            <person name="Barry K."/>
            <person name="Grigoriev I.V."/>
            <person name="Stajich J.E."/>
            <person name="Kennedy P.G."/>
        </authorList>
    </citation>
    <scope>NUCLEOTIDE SEQUENCE</scope>
    <source>
        <strain evidence="7">MN1</strain>
    </source>
</reference>